<accession>A0AA36A1J7</accession>
<dbReference type="InterPro" id="IPR036047">
    <property type="entry name" value="F-box-like_dom_sf"/>
</dbReference>
<keyword evidence="3" id="KW-1185">Reference proteome</keyword>
<dbReference type="PANTHER" id="PTHR31672">
    <property type="entry name" value="BNACNNG10540D PROTEIN"/>
    <property type="match status" value="1"/>
</dbReference>
<dbReference type="SMART" id="SM00256">
    <property type="entry name" value="FBOX"/>
    <property type="match status" value="1"/>
</dbReference>
<sequence length="363" mass="41766">MSESEIQNAYLPDEIIKEILSRLPVKSLLQFRSVSKHWKCVIANTDFIKSHLKHALSSSTQHRILIPSSPLLSLSYNLSPNNIYESTEIHCPFLNPKAHTKIMGSCNGLVCLMDDTRDMIIYNPSTRRHFKPFQLAQQALYFSNRVEFVYGFGCGCGSNPNDMRMFRFPRFSRDFKYNKFKEHDKITTSSSSYDFIDTVGTFLNGVLHWLAHRSGNNDDYRLIASFNVSEETFLDICLPNQDSRLPCYVLGVLHGCLSGLCNAICYTEVEVWLMEEYGVVDSWKIFVKIPLYTGIENISYMRHLRSLNDDEILLEINLQSFVIYDAKKKMFRHVTSANELILFGDAVVYVETLLSPEVLCVMH</sequence>
<evidence type="ECO:0000259" key="1">
    <source>
        <dbReference type="PROSITE" id="PS50181"/>
    </source>
</evidence>
<feature type="domain" description="F-box" evidence="1">
    <location>
        <begin position="5"/>
        <end position="51"/>
    </location>
</feature>
<dbReference type="Pfam" id="PF00646">
    <property type="entry name" value="F-box"/>
    <property type="match status" value="1"/>
</dbReference>
<dbReference type="InterPro" id="IPR001810">
    <property type="entry name" value="F-box_dom"/>
</dbReference>
<dbReference type="InterPro" id="IPR006527">
    <property type="entry name" value="F-box-assoc_dom_typ1"/>
</dbReference>
<dbReference type="EMBL" id="OX465085">
    <property type="protein sequence ID" value="CAI9302864.1"/>
    <property type="molecule type" value="Genomic_DNA"/>
</dbReference>
<dbReference type="Gene3D" id="1.20.1280.50">
    <property type="match status" value="1"/>
</dbReference>
<dbReference type="InterPro" id="IPR050796">
    <property type="entry name" value="SCF_F-box_component"/>
</dbReference>
<dbReference type="PANTHER" id="PTHR31672:SF13">
    <property type="entry name" value="F-BOX PROTEIN CPR30-LIKE"/>
    <property type="match status" value="1"/>
</dbReference>
<gene>
    <name evidence="2" type="ORF">LSALG_LOCUS41329</name>
</gene>
<reference evidence="2" key="1">
    <citation type="submission" date="2023-04" db="EMBL/GenBank/DDBJ databases">
        <authorList>
            <person name="Vijverberg K."/>
            <person name="Xiong W."/>
            <person name="Schranz E."/>
        </authorList>
    </citation>
    <scope>NUCLEOTIDE SEQUENCE</scope>
</reference>
<dbReference type="SUPFAM" id="SSF81383">
    <property type="entry name" value="F-box domain"/>
    <property type="match status" value="1"/>
</dbReference>
<evidence type="ECO:0000313" key="2">
    <source>
        <dbReference type="EMBL" id="CAI9302864.1"/>
    </source>
</evidence>
<protein>
    <recommendedName>
        <fullName evidence="1">F-box domain-containing protein</fullName>
    </recommendedName>
</protein>
<dbReference type="PROSITE" id="PS50181">
    <property type="entry name" value="FBOX"/>
    <property type="match status" value="1"/>
</dbReference>
<dbReference type="NCBIfam" id="TIGR01640">
    <property type="entry name" value="F_box_assoc_1"/>
    <property type="match status" value="1"/>
</dbReference>
<proteinExistence type="predicted"/>
<name>A0AA36A1J7_LACSI</name>
<dbReference type="AlphaFoldDB" id="A0AA36A1J7"/>
<dbReference type="Proteomes" id="UP001177003">
    <property type="component" value="Chromosome 9"/>
</dbReference>
<dbReference type="InterPro" id="IPR017451">
    <property type="entry name" value="F-box-assoc_interact_dom"/>
</dbReference>
<organism evidence="2 3">
    <name type="scientific">Lactuca saligna</name>
    <name type="common">Willowleaf lettuce</name>
    <dbReference type="NCBI Taxonomy" id="75948"/>
    <lineage>
        <taxon>Eukaryota</taxon>
        <taxon>Viridiplantae</taxon>
        <taxon>Streptophyta</taxon>
        <taxon>Embryophyta</taxon>
        <taxon>Tracheophyta</taxon>
        <taxon>Spermatophyta</taxon>
        <taxon>Magnoliopsida</taxon>
        <taxon>eudicotyledons</taxon>
        <taxon>Gunneridae</taxon>
        <taxon>Pentapetalae</taxon>
        <taxon>asterids</taxon>
        <taxon>campanulids</taxon>
        <taxon>Asterales</taxon>
        <taxon>Asteraceae</taxon>
        <taxon>Cichorioideae</taxon>
        <taxon>Cichorieae</taxon>
        <taxon>Lactucinae</taxon>
        <taxon>Lactuca</taxon>
    </lineage>
</organism>
<dbReference type="Pfam" id="PF07734">
    <property type="entry name" value="FBA_1"/>
    <property type="match status" value="1"/>
</dbReference>
<dbReference type="CDD" id="cd22157">
    <property type="entry name" value="F-box_AtFBW1-like"/>
    <property type="match status" value="1"/>
</dbReference>
<evidence type="ECO:0000313" key="3">
    <source>
        <dbReference type="Proteomes" id="UP001177003"/>
    </source>
</evidence>